<dbReference type="Gene3D" id="2.40.30.30">
    <property type="entry name" value="Riboflavin kinase-like"/>
    <property type="match status" value="1"/>
</dbReference>
<dbReference type="InterPro" id="IPR015865">
    <property type="entry name" value="Riboflavin_kinase_bac/euk"/>
</dbReference>
<comment type="cofactor">
    <cofactor evidence="1">
        <name>Zn(2+)</name>
        <dbReference type="ChEBI" id="CHEBI:29105"/>
    </cofactor>
</comment>
<dbReference type="CTD" id="55312"/>
<dbReference type="AlphaFoldDB" id="A0A914BLT4"/>
<evidence type="ECO:0000313" key="18">
    <source>
        <dbReference type="EnsemblMetazoa" id="XP_038077074.1"/>
    </source>
</evidence>
<evidence type="ECO:0000256" key="5">
    <source>
        <dbReference type="ARBA" id="ARBA00022630"/>
    </source>
</evidence>
<dbReference type="OMA" id="NGEVHKM"/>
<evidence type="ECO:0000256" key="16">
    <source>
        <dbReference type="ARBA" id="ARBA00077632"/>
    </source>
</evidence>
<dbReference type="FunFam" id="2.40.30.30:FF:000002">
    <property type="entry name" value="Riboflavin kinase, putative"/>
    <property type="match status" value="1"/>
</dbReference>
<dbReference type="GO" id="GO:0005739">
    <property type="term" value="C:mitochondrion"/>
    <property type="evidence" value="ECO:0007669"/>
    <property type="project" value="TreeGrafter"/>
</dbReference>
<comment type="pathway">
    <text evidence="2">Cofactor biosynthesis; FMN biosynthesis; FMN from riboflavin (ATP route): step 1/1.</text>
</comment>
<dbReference type="GO" id="GO:0009398">
    <property type="term" value="P:FMN biosynthetic process"/>
    <property type="evidence" value="ECO:0007669"/>
    <property type="project" value="TreeGrafter"/>
</dbReference>
<keyword evidence="11" id="KW-0862">Zinc</keyword>
<comment type="catalytic activity">
    <reaction evidence="14">
        <text>riboflavin + ATP = FMN + ADP + H(+)</text>
        <dbReference type="Rhea" id="RHEA:14357"/>
        <dbReference type="ChEBI" id="CHEBI:15378"/>
        <dbReference type="ChEBI" id="CHEBI:30616"/>
        <dbReference type="ChEBI" id="CHEBI:57986"/>
        <dbReference type="ChEBI" id="CHEBI:58210"/>
        <dbReference type="ChEBI" id="CHEBI:456216"/>
        <dbReference type="EC" id="2.7.1.26"/>
    </reaction>
    <physiologicalReaction direction="left-to-right" evidence="14">
        <dbReference type="Rhea" id="RHEA:14358"/>
    </physiologicalReaction>
</comment>
<dbReference type="GO" id="GO:0008531">
    <property type="term" value="F:riboflavin kinase activity"/>
    <property type="evidence" value="ECO:0007669"/>
    <property type="project" value="UniProtKB-EC"/>
</dbReference>
<keyword evidence="9" id="KW-0547">Nucleotide-binding</keyword>
<organism evidence="18 19">
    <name type="scientific">Patiria miniata</name>
    <name type="common">Bat star</name>
    <name type="synonym">Asterina miniata</name>
    <dbReference type="NCBI Taxonomy" id="46514"/>
    <lineage>
        <taxon>Eukaryota</taxon>
        <taxon>Metazoa</taxon>
        <taxon>Echinodermata</taxon>
        <taxon>Eleutherozoa</taxon>
        <taxon>Asterozoa</taxon>
        <taxon>Asteroidea</taxon>
        <taxon>Valvatacea</taxon>
        <taxon>Valvatida</taxon>
        <taxon>Asterinidae</taxon>
        <taxon>Patiria</taxon>
    </lineage>
</organism>
<keyword evidence="10" id="KW-0418">Kinase</keyword>
<comment type="function">
    <text evidence="15">Catalyzes the phosphorylation of riboflavin (vitamin B2) to form flavin-mononucleotide (FMN), hence rate-limiting enzyme in the synthesis of FAD. Essential for TNF-induced reactive oxygen species (ROS) production. Through its interaction with both TNFRSF1A and CYBA, physically and functionally couples TNFRSF1A to NADPH oxidase. TNF-activation of RFK may enhance the incorporation of FAD in NADPH oxidase, a critical step for the assembly and activation of NADPH oxidase.</text>
</comment>
<dbReference type="SMART" id="SM00904">
    <property type="entry name" value="Flavokinase"/>
    <property type="match status" value="1"/>
</dbReference>
<dbReference type="EC" id="2.7.1.26" evidence="3"/>
<keyword evidence="12" id="KW-0067">ATP-binding</keyword>
<reference evidence="18" key="1">
    <citation type="submission" date="2022-11" db="UniProtKB">
        <authorList>
            <consortium name="EnsemblMetazoa"/>
        </authorList>
    </citation>
    <scope>IDENTIFICATION</scope>
</reference>
<dbReference type="Proteomes" id="UP000887568">
    <property type="component" value="Unplaced"/>
</dbReference>
<feature type="domain" description="Riboflavin kinase" evidence="17">
    <location>
        <begin position="16"/>
        <end position="146"/>
    </location>
</feature>
<evidence type="ECO:0000313" key="19">
    <source>
        <dbReference type="Proteomes" id="UP000887568"/>
    </source>
</evidence>
<dbReference type="GO" id="GO:0009231">
    <property type="term" value="P:riboflavin biosynthetic process"/>
    <property type="evidence" value="ECO:0007669"/>
    <property type="project" value="InterPro"/>
</dbReference>
<evidence type="ECO:0000259" key="17">
    <source>
        <dbReference type="SMART" id="SM00904"/>
    </source>
</evidence>
<keyword evidence="19" id="KW-1185">Reference proteome</keyword>
<protein>
    <recommendedName>
        <fullName evidence="4">Riboflavin kinase</fullName>
        <ecNumber evidence="3">2.7.1.26</ecNumber>
    </recommendedName>
    <alternativeName>
        <fullName evidence="16">ATP:riboflavin 5'-phosphotransferase</fullName>
    </alternativeName>
    <alternativeName>
        <fullName evidence="13">Flavokinase</fullName>
    </alternativeName>
</protein>
<dbReference type="PANTHER" id="PTHR22749:SF6">
    <property type="entry name" value="RIBOFLAVIN KINASE"/>
    <property type="match status" value="1"/>
</dbReference>
<evidence type="ECO:0000256" key="15">
    <source>
        <dbReference type="ARBA" id="ARBA00054097"/>
    </source>
</evidence>
<dbReference type="InterPro" id="IPR023468">
    <property type="entry name" value="Riboflavin_kinase"/>
</dbReference>
<evidence type="ECO:0000256" key="8">
    <source>
        <dbReference type="ARBA" id="ARBA00022723"/>
    </source>
</evidence>
<evidence type="ECO:0000256" key="2">
    <source>
        <dbReference type="ARBA" id="ARBA00005201"/>
    </source>
</evidence>
<evidence type="ECO:0000256" key="9">
    <source>
        <dbReference type="ARBA" id="ARBA00022741"/>
    </source>
</evidence>
<keyword evidence="6" id="KW-0288">FMN</keyword>
<keyword evidence="8" id="KW-0479">Metal-binding</keyword>
<evidence type="ECO:0000256" key="13">
    <source>
        <dbReference type="ARBA" id="ARBA00029789"/>
    </source>
</evidence>
<evidence type="ECO:0000256" key="14">
    <source>
        <dbReference type="ARBA" id="ARBA00050912"/>
    </source>
</evidence>
<dbReference type="Pfam" id="PF01687">
    <property type="entry name" value="Flavokinase"/>
    <property type="match status" value="1"/>
</dbReference>
<dbReference type="OrthoDB" id="276388at2759"/>
<accession>A0A914BLT4</accession>
<sequence>MIRSLCGQLNRMSSIMSALPYLTQGKVVKGFGRGSKELGIPTANYPDEVVEHLPPELSTGVYCGWASVDHGDVHKMVLSLGWNPYYKNTKKSMETHVMHVFKDDFYGCNLSIVILAFIRPEKSFNSLDELISAIKADIAEADRVLELPENKVFQQDNFFNGESRL</sequence>
<evidence type="ECO:0000256" key="7">
    <source>
        <dbReference type="ARBA" id="ARBA00022679"/>
    </source>
</evidence>
<keyword evidence="5" id="KW-0285">Flavoprotein</keyword>
<dbReference type="GO" id="GO:0046872">
    <property type="term" value="F:metal ion binding"/>
    <property type="evidence" value="ECO:0007669"/>
    <property type="project" value="UniProtKB-KW"/>
</dbReference>
<keyword evidence="7" id="KW-0808">Transferase</keyword>
<evidence type="ECO:0000256" key="12">
    <source>
        <dbReference type="ARBA" id="ARBA00022840"/>
    </source>
</evidence>
<evidence type="ECO:0000256" key="1">
    <source>
        <dbReference type="ARBA" id="ARBA00001947"/>
    </source>
</evidence>
<evidence type="ECO:0000256" key="10">
    <source>
        <dbReference type="ARBA" id="ARBA00022777"/>
    </source>
</evidence>
<dbReference type="EnsemblMetazoa" id="XM_038221146.1">
    <property type="protein sequence ID" value="XP_038077074.1"/>
    <property type="gene ID" value="LOC119744932"/>
</dbReference>
<dbReference type="InterPro" id="IPR023465">
    <property type="entry name" value="Riboflavin_kinase_dom_sf"/>
</dbReference>
<dbReference type="GeneID" id="119744932"/>
<dbReference type="PANTHER" id="PTHR22749">
    <property type="entry name" value="RIBOFLAVIN KINASE/FMN ADENYLYLTRANSFERASE"/>
    <property type="match status" value="1"/>
</dbReference>
<evidence type="ECO:0000256" key="6">
    <source>
        <dbReference type="ARBA" id="ARBA00022643"/>
    </source>
</evidence>
<evidence type="ECO:0000256" key="11">
    <source>
        <dbReference type="ARBA" id="ARBA00022833"/>
    </source>
</evidence>
<proteinExistence type="predicted"/>
<dbReference type="GO" id="GO:0005524">
    <property type="term" value="F:ATP binding"/>
    <property type="evidence" value="ECO:0007669"/>
    <property type="project" value="UniProtKB-KW"/>
</dbReference>
<evidence type="ECO:0000256" key="4">
    <source>
        <dbReference type="ARBA" id="ARBA00017394"/>
    </source>
</evidence>
<name>A0A914BLT4_PATMI</name>
<evidence type="ECO:0000256" key="3">
    <source>
        <dbReference type="ARBA" id="ARBA00012105"/>
    </source>
</evidence>
<dbReference type="SUPFAM" id="SSF82114">
    <property type="entry name" value="Riboflavin kinase-like"/>
    <property type="match status" value="1"/>
</dbReference>
<dbReference type="RefSeq" id="XP_038077074.1">
    <property type="nucleotide sequence ID" value="XM_038221146.1"/>
</dbReference>